<dbReference type="AlphaFoldDB" id="A0AAN6SLX3"/>
<feature type="compositionally biased region" description="Basic and acidic residues" evidence="1">
    <location>
        <begin position="90"/>
        <end position="99"/>
    </location>
</feature>
<gene>
    <name evidence="2" type="ORF">C8A01DRAFT_40299</name>
</gene>
<reference evidence="3" key="1">
    <citation type="journal article" date="2023" name="Mol. Phylogenet. Evol.">
        <title>Genome-scale phylogeny and comparative genomics of the fungal order Sordariales.</title>
        <authorList>
            <person name="Hensen N."/>
            <person name="Bonometti L."/>
            <person name="Westerberg I."/>
            <person name="Brannstrom I.O."/>
            <person name="Guillou S."/>
            <person name="Cros-Aarteil S."/>
            <person name="Calhoun S."/>
            <person name="Haridas S."/>
            <person name="Kuo A."/>
            <person name="Mondo S."/>
            <person name="Pangilinan J."/>
            <person name="Riley R."/>
            <person name="LaButti K."/>
            <person name="Andreopoulos B."/>
            <person name="Lipzen A."/>
            <person name="Chen C."/>
            <person name="Yan M."/>
            <person name="Daum C."/>
            <person name="Ng V."/>
            <person name="Clum A."/>
            <person name="Steindorff A."/>
            <person name="Ohm R.A."/>
            <person name="Martin F."/>
            <person name="Silar P."/>
            <person name="Natvig D.O."/>
            <person name="Lalanne C."/>
            <person name="Gautier V."/>
            <person name="Ament-Velasquez S.L."/>
            <person name="Kruys A."/>
            <person name="Hutchinson M.I."/>
            <person name="Powell A.J."/>
            <person name="Barry K."/>
            <person name="Miller A.N."/>
            <person name="Grigoriev I.V."/>
            <person name="Debuchy R."/>
            <person name="Gladieux P."/>
            <person name="Hiltunen Thoren M."/>
            <person name="Johannesson H."/>
        </authorList>
    </citation>
    <scope>NUCLEOTIDE SEQUENCE [LARGE SCALE GENOMIC DNA]</scope>
    <source>
        <strain evidence="3">CBS 284.82</strain>
    </source>
</reference>
<protein>
    <submittedName>
        <fullName evidence="2">Uncharacterized protein</fullName>
    </submittedName>
</protein>
<proteinExistence type="predicted"/>
<sequence length="140" mass="15548">MSGLLRQEQQADVEDGVPPSAQPRQSPAEDDDDNSQASQPQLPRPGPVPSRRPRSSSSLSRGRPRGRPRLVRMPVGRPSTRGRRAGASEPPRRDFDEPGPRFSADDQEPPLSPEDIAIKGEFDEALAAEEMKRCPRYKER</sequence>
<name>A0AAN6SLX3_9PEZI</name>
<organism evidence="2 3">
    <name type="scientific">Parachaetomium inaequale</name>
    <dbReference type="NCBI Taxonomy" id="2588326"/>
    <lineage>
        <taxon>Eukaryota</taxon>
        <taxon>Fungi</taxon>
        <taxon>Dikarya</taxon>
        <taxon>Ascomycota</taxon>
        <taxon>Pezizomycotina</taxon>
        <taxon>Sordariomycetes</taxon>
        <taxon>Sordariomycetidae</taxon>
        <taxon>Sordariales</taxon>
        <taxon>Chaetomiaceae</taxon>
        <taxon>Parachaetomium</taxon>
    </lineage>
</organism>
<accession>A0AAN6SLX3</accession>
<keyword evidence="3" id="KW-1185">Reference proteome</keyword>
<evidence type="ECO:0000313" key="3">
    <source>
        <dbReference type="Proteomes" id="UP001303115"/>
    </source>
</evidence>
<dbReference type="Proteomes" id="UP001303115">
    <property type="component" value="Unassembled WGS sequence"/>
</dbReference>
<dbReference type="EMBL" id="MU854543">
    <property type="protein sequence ID" value="KAK4033236.1"/>
    <property type="molecule type" value="Genomic_DNA"/>
</dbReference>
<evidence type="ECO:0000313" key="2">
    <source>
        <dbReference type="EMBL" id="KAK4033236.1"/>
    </source>
</evidence>
<evidence type="ECO:0000256" key="1">
    <source>
        <dbReference type="SAM" id="MobiDB-lite"/>
    </source>
</evidence>
<comment type="caution">
    <text evidence="2">The sequence shown here is derived from an EMBL/GenBank/DDBJ whole genome shotgun (WGS) entry which is preliminary data.</text>
</comment>
<feature type="region of interest" description="Disordered" evidence="1">
    <location>
        <begin position="1"/>
        <end position="114"/>
    </location>
</feature>